<dbReference type="EMBL" id="MCGE01000018">
    <property type="protein sequence ID" value="ORZ12830.1"/>
    <property type="molecule type" value="Genomic_DNA"/>
</dbReference>
<dbReference type="AlphaFoldDB" id="A0A1X2IAQ9"/>
<feature type="signal peptide" evidence="2">
    <location>
        <begin position="1"/>
        <end position="30"/>
    </location>
</feature>
<reference evidence="3 4" key="1">
    <citation type="submission" date="2016-07" db="EMBL/GenBank/DDBJ databases">
        <title>Pervasive Adenine N6-methylation of Active Genes in Fungi.</title>
        <authorList>
            <consortium name="DOE Joint Genome Institute"/>
            <person name="Mondo S.J."/>
            <person name="Dannebaum R.O."/>
            <person name="Kuo R.C."/>
            <person name="Labutti K."/>
            <person name="Haridas S."/>
            <person name="Kuo A."/>
            <person name="Salamov A."/>
            <person name="Ahrendt S.R."/>
            <person name="Lipzen A."/>
            <person name="Sullivan W."/>
            <person name="Andreopoulos W.B."/>
            <person name="Clum A."/>
            <person name="Lindquist E."/>
            <person name="Daum C."/>
            <person name="Ramamoorthy G.K."/>
            <person name="Gryganskyi A."/>
            <person name="Culley D."/>
            <person name="Magnuson J.K."/>
            <person name="James T.Y."/>
            <person name="O'Malley M.A."/>
            <person name="Stajich J.E."/>
            <person name="Spatafora J.W."/>
            <person name="Visel A."/>
            <person name="Grigoriev I.V."/>
        </authorList>
    </citation>
    <scope>NUCLEOTIDE SEQUENCE [LARGE SCALE GENOMIC DNA]</scope>
    <source>
        <strain evidence="3 4">NRRL 1336</strain>
    </source>
</reference>
<feature type="compositionally biased region" description="Low complexity" evidence="1">
    <location>
        <begin position="175"/>
        <end position="234"/>
    </location>
</feature>
<dbReference type="OrthoDB" id="3044029at2759"/>
<proteinExistence type="predicted"/>
<keyword evidence="4" id="KW-1185">Reference proteome</keyword>
<feature type="chain" id="PRO_5012100673" description="Secreted protein" evidence="2">
    <location>
        <begin position="31"/>
        <end position="271"/>
    </location>
</feature>
<evidence type="ECO:0000313" key="4">
    <source>
        <dbReference type="Proteomes" id="UP000193560"/>
    </source>
</evidence>
<accession>A0A1X2IAQ9</accession>
<comment type="caution">
    <text evidence="3">The sequence shown here is derived from an EMBL/GenBank/DDBJ whole genome shotgun (WGS) entry which is preliminary data.</text>
</comment>
<evidence type="ECO:0008006" key="5">
    <source>
        <dbReference type="Google" id="ProtNLM"/>
    </source>
</evidence>
<evidence type="ECO:0000313" key="3">
    <source>
        <dbReference type="EMBL" id="ORZ12830.1"/>
    </source>
</evidence>
<organism evidence="3 4">
    <name type="scientific">Absidia repens</name>
    <dbReference type="NCBI Taxonomy" id="90262"/>
    <lineage>
        <taxon>Eukaryota</taxon>
        <taxon>Fungi</taxon>
        <taxon>Fungi incertae sedis</taxon>
        <taxon>Mucoromycota</taxon>
        <taxon>Mucoromycotina</taxon>
        <taxon>Mucoromycetes</taxon>
        <taxon>Mucorales</taxon>
        <taxon>Cunninghamellaceae</taxon>
        <taxon>Absidia</taxon>
    </lineage>
</organism>
<gene>
    <name evidence="3" type="ORF">BCR42DRAFT_420053</name>
</gene>
<evidence type="ECO:0000256" key="1">
    <source>
        <dbReference type="SAM" id="MobiDB-lite"/>
    </source>
</evidence>
<dbReference type="STRING" id="90262.A0A1X2IAQ9"/>
<feature type="region of interest" description="Disordered" evidence="1">
    <location>
        <begin position="168"/>
        <end position="247"/>
    </location>
</feature>
<name>A0A1X2IAQ9_9FUNG</name>
<protein>
    <recommendedName>
        <fullName evidence="5">Secreted protein</fullName>
    </recommendedName>
</protein>
<evidence type="ECO:0000256" key="2">
    <source>
        <dbReference type="SAM" id="SignalP"/>
    </source>
</evidence>
<dbReference type="Proteomes" id="UP000193560">
    <property type="component" value="Unassembled WGS sequence"/>
</dbReference>
<keyword evidence="2" id="KW-0732">Signal</keyword>
<sequence>MHLSTVLATLPMVMTLAVQVAGQLSQVVDANNFCLYLPPPDSKNRNIADTEWNAQAFCMGNTPKALKANKMPEGFIQSAHFVATDTYVQVTGQIDPTKANLNVTDEGGQMDVAAPKGSLCADWKLYVNMIEPTGKTYCMRCCNDKKTCNRGISEKGCAHVIPGDYSGPMTGGDDSSSQQPSVSVSVSSSSAAPSSSASSSSAASSSAASSSLSSSAALSSSSSSSAPQSSSSSAGPSDAVTAQSVDKSAGSIAQPAAAITLLAIGLTLLTQ</sequence>